<evidence type="ECO:0000256" key="2">
    <source>
        <dbReference type="SAM" id="Phobius"/>
    </source>
</evidence>
<gene>
    <name evidence="4" type="ORF">H8S84_02705</name>
</gene>
<keyword evidence="2" id="KW-0472">Membrane</keyword>
<dbReference type="EMBL" id="JACRVF010000001">
    <property type="protein sequence ID" value="MBC5991741.1"/>
    <property type="molecule type" value="Genomic_DNA"/>
</dbReference>
<keyword evidence="2" id="KW-0812">Transmembrane</keyword>
<feature type="coiled-coil region" evidence="1">
    <location>
        <begin position="20"/>
        <end position="54"/>
    </location>
</feature>
<keyword evidence="3" id="KW-0732">Signal</keyword>
<keyword evidence="1" id="KW-0175">Coiled coil</keyword>
<evidence type="ECO:0000313" key="5">
    <source>
        <dbReference type="Proteomes" id="UP000603640"/>
    </source>
</evidence>
<comment type="caution">
    <text evidence="4">The sequence shown here is derived from an EMBL/GenBank/DDBJ whole genome shotgun (WGS) entry which is preliminary data.</text>
</comment>
<protein>
    <submittedName>
        <fullName evidence="4">Uncharacterized protein</fullName>
    </submittedName>
</protein>
<keyword evidence="2" id="KW-1133">Transmembrane helix</keyword>
<dbReference type="Proteomes" id="UP000603640">
    <property type="component" value="Unassembled WGS sequence"/>
</dbReference>
<keyword evidence="5" id="KW-1185">Reference proteome</keyword>
<feature type="signal peptide" evidence="3">
    <location>
        <begin position="1"/>
        <end position="21"/>
    </location>
</feature>
<name>A0A923N5A5_9BACT</name>
<feature type="coiled-coil region" evidence="1">
    <location>
        <begin position="121"/>
        <end position="148"/>
    </location>
</feature>
<organism evidence="4 5">
    <name type="scientific">Pontibacter cellulosilyticus</name>
    <dbReference type="NCBI Taxonomy" id="1720253"/>
    <lineage>
        <taxon>Bacteria</taxon>
        <taxon>Pseudomonadati</taxon>
        <taxon>Bacteroidota</taxon>
        <taxon>Cytophagia</taxon>
        <taxon>Cytophagales</taxon>
        <taxon>Hymenobacteraceae</taxon>
        <taxon>Pontibacter</taxon>
    </lineage>
</organism>
<reference evidence="4" key="1">
    <citation type="submission" date="2020-08" db="EMBL/GenBank/DDBJ databases">
        <title>Pontibacter sp. SD6 16S ribosomal RNA gene Genome sequencing and assembly.</title>
        <authorList>
            <person name="Kang M."/>
        </authorList>
    </citation>
    <scope>NUCLEOTIDE SEQUENCE</scope>
    <source>
        <strain evidence="4">SD6</strain>
    </source>
</reference>
<feature type="chain" id="PRO_5037203640" evidence="3">
    <location>
        <begin position="22"/>
        <end position="200"/>
    </location>
</feature>
<sequence length="200" mass="23081">MMMKRFFVAALLCLGVLGAQAQNQEQKKVQEDKLTRLMEEREQLVMEYQFYNQQNSNFWGKKSKSDLLSIIETLKKIINKDTQLIAAVKEASLKKIAESTVELQREGKIVREDQRIIDARFSNLQSQVKTLQSQIKKRERTIKELEDQVTASSDLRYGKDKVISIMAVVCFILLLYAVFLQVRLNKAKAAAVKPRARKKV</sequence>
<evidence type="ECO:0000256" key="3">
    <source>
        <dbReference type="SAM" id="SignalP"/>
    </source>
</evidence>
<proteinExistence type="predicted"/>
<dbReference type="AlphaFoldDB" id="A0A923N5A5"/>
<feature type="transmembrane region" description="Helical" evidence="2">
    <location>
        <begin position="162"/>
        <end position="180"/>
    </location>
</feature>
<accession>A0A923N5A5</accession>
<evidence type="ECO:0000256" key="1">
    <source>
        <dbReference type="SAM" id="Coils"/>
    </source>
</evidence>
<evidence type="ECO:0000313" key="4">
    <source>
        <dbReference type="EMBL" id="MBC5991741.1"/>
    </source>
</evidence>